<dbReference type="InterPro" id="IPR003719">
    <property type="entry name" value="Phenazine_PhzF-like"/>
</dbReference>
<dbReference type="AlphaFoldDB" id="A0A917B3X0"/>
<dbReference type="PIRSF" id="PIRSF016184">
    <property type="entry name" value="PhzC_PhzF"/>
    <property type="match status" value="1"/>
</dbReference>
<accession>A0A917B3X0</accession>
<dbReference type="RefSeq" id="WP_188675878.1">
    <property type="nucleotide sequence ID" value="NZ_BMGP01000002.1"/>
</dbReference>
<feature type="active site" evidence="1">
    <location>
        <position position="48"/>
    </location>
</feature>
<gene>
    <name evidence="2" type="primary">phzF</name>
    <name evidence="2" type="ORF">GCM10011399_14610</name>
</gene>
<dbReference type="Pfam" id="PF02567">
    <property type="entry name" value="PhzC-PhzF"/>
    <property type="match status" value="1"/>
</dbReference>
<sequence>MRTSVAFAFVDVFADEPLHGNPLAVIDDADELAVPVMQAIAREFNQSETTFIVKPTAANATVRLRSFTPNGSEVFGAGHNALGAWLALAQSRPALFSPSSGSEPGTYWQQIGPDVLPVEVRTAADRRPVVSMSQSAPVFGDSVRDRAQLAAALGLRENQLADEAAQVVSTGAGHLLVALTERSAVDATRPDSNELAVVLAAVGGEGCYVFSRDPHDPGSAAYARFFNPVMGIAEDPATGTAAGPLAALLVSRGQASDATETIIEQGFALGRPSRIRVFVNGSDVRVSGTGLVVANGTLHL</sequence>
<organism evidence="2 3">
    <name type="scientific">Subtercola lobariae</name>
    <dbReference type="NCBI Taxonomy" id="1588641"/>
    <lineage>
        <taxon>Bacteria</taxon>
        <taxon>Bacillati</taxon>
        <taxon>Actinomycetota</taxon>
        <taxon>Actinomycetes</taxon>
        <taxon>Micrococcales</taxon>
        <taxon>Microbacteriaceae</taxon>
        <taxon>Subtercola</taxon>
    </lineage>
</organism>
<dbReference type="SUPFAM" id="SSF54506">
    <property type="entry name" value="Diaminopimelate epimerase-like"/>
    <property type="match status" value="1"/>
</dbReference>
<reference evidence="2 3" key="1">
    <citation type="journal article" date="2014" name="Int. J. Syst. Evol. Microbiol.">
        <title>Complete genome sequence of Corynebacterium casei LMG S-19264T (=DSM 44701T), isolated from a smear-ripened cheese.</title>
        <authorList>
            <consortium name="US DOE Joint Genome Institute (JGI-PGF)"/>
            <person name="Walter F."/>
            <person name="Albersmeier A."/>
            <person name="Kalinowski J."/>
            <person name="Ruckert C."/>
        </authorList>
    </citation>
    <scope>NUCLEOTIDE SEQUENCE [LARGE SCALE GENOMIC DNA]</scope>
    <source>
        <strain evidence="2 3">CGMCC 1.12976</strain>
    </source>
</reference>
<dbReference type="GO" id="GO:0005737">
    <property type="term" value="C:cytoplasm"/>
    <property type="evidence" value="ECO:0007669"/>
    <property type="project" value="TreeGrafter"/>
</dbReference>
<protein>
    <submittedName>
        <fullName evidence="2">Epimerase</fullName>
    </submittedName>
</protein>
<dbReference type="Gene3D" id="3.10.310.10">
    <property type="entry name" value="Diaminopimelate Epimerase, Chain A, domain 1"/>
    <property type="match status" value="2"/>
</dbReference>
<dbReference type="EMBL" id="BMGP01000002">
    <property type="protein sequence ID" value="GGF21979.1"/>
    <property type="molecule type" value="Genomic_DNA"/>
</dbReference>
<comment type="caution">
    <text evidence="2">The sequence shown here is derived from an EMBL/GenBank/DDBJ whole genome shotgun (WGS) entry which is preliminary data.</text>
</comment>
<dbReference type="Proteomes" id="UP000598775">
    <property type="component" value="Unassembled WGS sequence"/>
</dbReference>
<dbReference type="PANTHER" id="PTHR13774">
    <property type="entry name" value="PHENAZINE BIOSYNTHESIS PROTEIN"/>
    <property type="match status" value="1"/>
</dbReference>
<dbReference type="NCBIfam" id="TIGR00654">
    <property type="entry name" value="PhzF_family"/>
    <property type="match status" value="1"/>
</dbReference>
<keyword evidence="3" id="KW-1185">Reference proteome</keyword>
<dbReference type="GO" id="GO:0016853">
    <property type="term" value="F:isomerase activity"/>
    <property type="evidence" value="ECO:0007669"/>
    <property type="project" value="TreeGrafter"/>
</dbReference>
<evidence type="ECO:0000256" key="1">
    <source>
        <dbReference type="PIRSR" id="PIRSR016184-1"/>
    </source>
</evidence>
<proteinExistence type="predicted"/>
<name>A0A917B3X0_9MICO</name>
<evidence type="ECO:0000313" key="2">
    <source>
        <dbReference type="EMBL" id="GGF21979.1"/>
    </source>
</evidence>
<evidence type="ECO:0000313" key="3">
    <source>
        <dbReference type="Proteomes" id="UP000598775"/>
    </source>
</evidence>